<dbReference type="Proteomes" id="UP001156905">
    <property type="component" value="Unassembled WGS sequence"/>
</dbReference>
<name>A0ABQ6B921_9BRAD</name>
<dbReference type="EMBL" id="BSOW01000039">
    <property type="protein sequence ID" value="GLR90894.1"/>
    <property type="molecule type" value="Genomic_DNA"/>
</dbReference>
<sequence length="63" mass="7114">MLTEQKWRDLAGREQSKLLLIEPETAITEIVGAKAKMVKSAKRPTKRPGRGRNGSCRMEAFRS</sequence>
<keyword evidence="3" id="KW-1185">Reference proteome</keyword>
<evidence type="ECO:0000313" key="2">
    <source>
        <dbReference type="EMBL" id="GLR90894.1"/>
    </source>
</evidence>
<feature type="compositionally biased region" description="Basic residues" evidence="1">
    <location>
        <begin position="38"/>
        <end position="50"/>
    </location>
</feature>
<accession>A0ABQ6B921</accession>
<protein>
    <submittedName>
        <fullName evidence="2">Uncharacterized protein</fullName>
    </submittedName>
</protein>
<evidence type="ECO:0000256" key="1">
    <source>
        <dbReference type="SAM" id="MobiDB-lite"/>
    </source>
</evidence>
<proteinExistence type="predicted"/>
<reference evidence="3" key="1">
    <citation type="journal article" date="2019" name="Int. J. Syst. Evol. Microbiol.">
        <title>The Global Catalogue of Microorganisms (GCM) 10K type strain sequencing project: providing services to taxonomists for standard genome sequencing and annotation.</title>
        <authorList>
            <consortium name="The Broad Institute Genomics Platform"/>
            <consortium name="The Broad Institute Genome Sequencing Center for Infectious Disease"/>
            <person name="Wu L."/>
            <person name="Ma J."/>
        </authorList>
    </citation>
    <scope>NUCLEOTIDE SEQUENCE [LARGE SCALE GENOMIC DNA]</scope>
    <source>
        <strain evidence="3">NBRC 102520</strain>
    </source>
</reference>
<organism evidence="2 3">
    <name type="scientific">Bradyrhizobium iriomotense</name>
    <dbReference type="NCBI Taxonomy" id="441950"/>
    <lineage>
        <taxon>Bacteria</taxon>
        <taxon>Pseudomonadati</taxon>
        <taxon>Pseudomonadota</taxon>
        <taxon>Alphaproteobacteria</taxon>
        <taxon>Hyphomicrobiales</taxon>
        <taxon>Nitrobacteraceae</taxon>
        <taxon>Bradyrhizobium</taxon>
    </lineage>
</organism>
<comment type="caution">
    <text evidence="2">The sequence shown here is derived from an EMBL/GenBank/DDBJ whole genome shotgun (WGS) entry which is preliminary data.</text>
</comment>
<evidence type="ECO:0000313" key="3">
    <source>
        <dbReference type="Proteomes" id="UP001156905"/>
    </source>
</evidence>
<gene>
    <name evidence="2" type="ORF">GCM10007857_76100</name>
</gene>
<feature type="region of interest" description="Disordered" evidence="1">
    <location>
        <begin position="38"/>
        <end position="63"/>
    </location>
</feature>